<evidence type="ECO:0008006" key="5">
    <source>
        <dbReference type="Google" id="ProtNLM"/>
    </source>
</evidence>
<dbReference type="Proteomes" id="UP001172702">
    <property type="component" value="Unassembled WGS sequence"/>
</dbReference>
<evidence type="ECO:0000313" key="4">
    <source>
        <dbReference type="Proteomes" id="UP001185873"/>
    </source>
</evidence>
<reference evidence="1 3" key="1">
    <citation type="submission" date="2023-07" db="EMBL/GenBank/DDBJ databases">
        <title>Strategy for survival of the halotoleranting strain Dietzia MX2 from the Yakshinskoe mineral salts deposit.</title>
        <authorList>
            <person name="Kharitonova M.A."/>
            <person name="Kupriyanova-Ashina F.G."/>
            <person name="Shakirov T.R."/>
            <person name="Vafina M.S."/>
            <person name="Ilinskaya O.N."/>
        </authorList>
    </citation>
    <scope>NUCLEOTIDE SEQUENCE [LARGE SCALE GENOMIC DNA]</scope>
    <source>
        <strain evidence="1 3">MX2</strain>
    </source>
</reference>
<proteinExistence type="predicted"/>
<dbReference type="AlphaFoldDB" id="A0AAE4U4F5"/>
<name>A0AAE4U4F5_9ACTN</name>
<dbReference type="InterPro" id="IPR010982">
    <property type="entry name" value="Lambda_DNA-bd_dom_sf"/>
</dbReference>
<dbReference type="EMBL" id="JAWLKJ010000001">
    <property type="protein sequence ID" value="MDV6297854.1"/>
    <property type="molecule type" value="Genomic_DNA"/>
</dbReference>
<evidence type="ECO:0000313" key="1">
    <source>
        <dbReference type="EMBL" id="MDN4504516.1"/>
    </source>
</evidence>
<dbReference type="EMBL" id="JAUHTB010000001">
    <property type="protein sequence ID" value="MDN4504516.1"/>
    <property type="molecule type" value="Genomic_DNA"/>
</dbReference>
<dbReference type="RefSeq" id="WP_227022022.1">
    <property type="nucleotide sequence ID" value="NZ_JAPWIO010000001.1"/>
</dbReference>
<dbReference type="GO" id="GO:0003677">
    <property type="term" value="F:DNA binding"/>
    <property type="evidence" value="ECO:0007669"/>
    <property type="project" value="InterPro"/>
</dbReference>
<keyword evidence="3" id="KW-1185">Reference proteome</keyword>
<evidence type="ECO:0000313" key="2">
    <source>
        <dbReference type="EMBL" id="MDV6297854.1"/>
    </source>
</evidence>
<comment type="caution">
    <text evidence="2">The sequence shown here is derived from an EMBL/GenBank/DDBJ whole genome shotgun (WGS) entry which is preliminary data.</text>
</comment>
<protein>
    <recommendedName>
        <fullName evidence="5">XRE family transcriptional regulator</fullName>
    </recommendedName>
</protein>
<accession>A0AAE4U4F5</accession>
<dbReference type="Proteomes" id="UP001185873">
    <property type="component" value="Unassembled WGS sequence"/>
</dbReference>
<dbReference type="Gene3D" id="1.10.260.40">
    <property type="entry name" value="lambda repressor-like DNA-binding domains"/>
    <property type="match status" value="1"/>
</dbReference>
<evidence type="ECO:0000313" key="3">
    <source>
        <dbReference type="Proteomes" id="UP001172702"/>
    </source>
</evidence>
<gene>
    <name evidence="1" type="ORF">QYF62_00360</name>
    <name evidence="2" type="ORF">R3P82_01875</name>
</gene>
<reference evidence="2" key="2">
    <citation type="submission" date="2023-10" db="EMBL/GenBank/DDBJ databases">
        <title>Development of a sustainable strategy for remediation of hydrocarbon-contaminated territories based on the waste exchange concept.</title>
        <authorList>
            <person name="Krivoruchko A."/>
        </authorList>
    </citation>
    <scope>NUCLEOTIDE SEQUENCE</scope>
    <source>
        <strain evidence="2">IEGM 1175</strain>
    </source>
</reference>
<organism evidence="2 4">
    <name type="scientific">Dietzia maris</name>
    <dbReference type="NCBI Taxonomy" id="37915"/>
    <lineage>
        <taxon>Bacteria</taxon>
        <taxon>Bacillati</taxon>
        <taxon>Actinomycetota</taxon>
        <taxon>Actinomycetes</taxon>
        <taxon>Mycobacteriales</taxon>
        <taxon>Dietziaceae</taxon>
        <taxon>Dietzia</taxon>
    </lineage>
</organism>
<sequence>MTHSELFMDPSLARAARALCLVSTKVVALRSGVNEERIRDYERGAGDLDEAEVQALTDALTHFGARFIPESDRGGVGVRRKFTRTKVRMIETWEGEGGPVGEDDV</sequence>